<organism evidence="2">
    <name type="scientific">viral metagenome</name>
    <dbReference type="NCBI Taxonomy" id="1070528"/>
    <lineage>
        <taxon>unclassified sequences</taxon>
        <taxon>metagenomes</taxon>
        <taxon>organismal metagenomes</taxon>
    </lineage>
</organism>
<gene>
    <name evidence="4" type="ORF">MM415A00527_0015</name>
    <name evidence="3" type="ORF">MM415B00932_0015</name>
    <name evidence="2" type="ORF">TM448A00586_0008</name>
    <name evidence="5" type="ORF">TM448B01076_0002</name>
</gene>
<dbReference type="EMBL" id="MT141442">
    <property type="protein sequence ID" value="QJA61473.1"/>
    <property type="molecule type" value="Genomic_DNA"/>
</dbReference>
<evidence type="ECO:0000256" key="1">
    <source>
        <dbReference type="SAM" id="Phobius"/>
    </source>
</evidence>
<sequence length="91" mass="10458">MYDLGKEIVTKLDASHVFLLIVVGILVYIIVLLMKMIKEKDKAIQEKDKQFTASFEKKEEQMMVFATKTFDHTSAINHLADVVSLIIRKSE</sequence>
<accession>A0A6H1ZHQ0</accession>
<keyword evidence="1" id="KW-0812">Transmembrane</keyword>
<dbReference type="EMBL" id="MT144028">
    <property type="protein sequence ID" value="QJA47002.1"/>
    <property type="molecule type" value="Genomic_DNA"/>
</dbReference>
<keyword evidence="1" id="KW-0472">Membrane</keyword>
<reference evidence="2" key="1">
    <citation type="submission" date="2020-03" db="EMBL/GenBank/DDBJ databases">
        <title>The deep terrestrial virosphere.</title>
        <authorList>
            <person name="Holmfeldt K."/>
            <person name="Nilsson E."/>
            <person name="Simone D."/>
            <person name="Lopez-Fernandez M."/>
            <person name="Wu X."/>
            <person name="de Brujin I."/>
            <person name="Lundin D."/>
            <person name="Andersson A."/>
            <person name="Bertilsson S."/>
            <person name="Dopson M."/>
        </authorList>
    </citation>
    <scope>NUCLEOTIDE SEQUENCE</scope>
    <source>
        <strain evidence="4">MM415A00527</strain>
        <strain evidence="3">MM415B00932</strain>
        <strain evidence="2">TM448A00586</strain>
        <strain evidence="5">TM448B01076</strain>
    </source>
</reference>
<proteinExistence type="predicted"/>
<feature type="transmembrane region" description="Helical" evidence="1">
    <location>
        <begin position="14"/>
        <end position="34"/>
    </location>
</feature>
<evidence type="ECO:0000313" key="4">
    <source>
        <dbReference type="EMBL" id="QJA81490.1"/>
    </source>
</evidence>
<name>A0A6H1ZHQ0_9ZZZZ</name>
<keyword evidence="1" id="KW-1133">Transmembrane helix</keyword>
<evidence type="ECO:0000313" key="3">
    <source>
        <dbReference type="EMBL" id="QJA61473.1"/>
    </source>
</evidence>
<protein>
    <submittedName>
        <fullName evidence="2">Uncharacterized protein</fullName>
    </submittedName>
</protein>
<evidence type="ECO:0000313" key="2">
    <source>
        <dbReference type="EMBL" id="QJA47002.1"/>
    </source>
</evidence>
<evidence type="ECO:0000313" key="5">
    <source>
        <dbReference type="EMBL" id="QJH97728.1"/>
    </source>
</evidence>
<dbReference type="EMBL" id="MT142461">
    <property type="protein sequence ID" value="QJA81490.1"/>
    <property type="molecule type" value="Genomic_DNA"/>
</dbReference>
<dbReference type="AlphaFoldDB" id="A0A6H1ZHQ0"/>
<dbReference type="EMBL" id="MT144699">
    <property type="protein sequence ID" value="QJH97728.1"/>
    <property type="molecule type" value="Genomic_DNA"/>
</dbReference>